<dbReference type="Pfam" id="PF14743">
    <property type="entry name" value="DNA_ligase_OB_2"/>
    <property type="match status" value="1"/>
</dbReference>
<feature type="chain" id="PRO_5045718620" evidence="5">
    <location>
        <begin position="30"/>
        <end position="287"/>
    </location>
</feature>
<dbReference type="Gene3D" id="3.30.1490.70">
    <property type="match status" value="1"/>
</dbReference>
<feature type="signal peptide" evidence="5">
    <location>
        <begin position="1"/>
        <end position="29"/>
    </location>
</feature>
<keyword evidence="8" id="KW-1185">Reference proteome</keyword>
<evidence type="ECO:0000256" key="3">
    <source>
        <dbReference type="ARBA" id="ARBA00022763"/>
    </source>
</evidence>
<keyword evidence="5" id="KW-0732">Signal</keyword>
<organism evidence="7 8">
    <name type="scientific">Thauera sedimentorum</name>
    <dbReference type="NCBI Taxonomy" id="2767595"/>
    <lineage>
        <taxon>Bacteria</taxon>
        <taxon>Pseudomonadati</taxon>
        <taxon>Pseudomonadota</taxon>
        <taxon>Betaproteobacteria</taxon>
        <taxon>Rhodocyclales</taxon>
        <taxon>Zoogloeaceae</taxon>
        <taxon>Thauera</taxon>
    </lineage>
</organism>
<dbReference type="NCBIfam" id="NF006592">
    <property type="entry name" value="PRK09125.1"/>
    <property type="match status" value="1"/>
</dbReference>
<dbReference type="CDD" id="cd07896">
    <property type="entry name" value="Adenylation_kDNA_ligase_like"/>
    <property type="match status" value="1"/>
</dbReference>
<keyword evidence="1 7" id="KW-0436">Ligase</keyword>
<keyword evidence="4" id="KW-0234">DNA repair</keyword>
<dbReference type="CDD" id="cd08041">
    <property type="entry name" value="OBF_kDNA_ligase_like"/>
    <property type="match status" value="1"/>
</dbReference>
<feature type="domain" description="DNA ligase OB-like" evidence="6">
    <location>
        <begin position="219"/>
        <end position="284"/>
    </location>
</feature>
<dbReference type="GO" id="GO:0016874">
    <property type="term" value="F:ligase activity"/>
    <property type="evidence" value="ECO:0007669"/>
    <property type="project" value="UniProtKB-KW"/>
</dbReference>
<proteinExistence type="predicted"/>
<keyword evidence="3" id="KW-0227">DNA damage</keyword>
<dbReference type="EMBL" id="JACYTO010000002">
    <property type="protein sequence ID" value="MBD8504076.1"/>
    <property type="molecule type" value="Genomic_DNA"/>
</dbReference>
<dbReference type="PANTHER" id="PTHR47810:SF1">
    <property type="entry name" value="DNA LIGASE B"/>
    <property type="match status" value="1"/>
</dbReference>
<evidence type="ECO:0000259" key="6">
    <source>
        <dbReference type="Pfam" id="PF14743"/>
    </source>
</evidence>
<reference evidence="8" key="1">
    <citation type="submission" date="2023-07" db="EMBL/GenBank/DDBJ databases">
        <title>Thauera sp. CAU 1555 isolated from sand of Yaerae Beach.</title>
        <authorList>
            <person name="Kim W."/>
        </authorList>
    </citation>
    <scope>NUCLEOTIDE SEQUENCE [LARGE SCALE GENOMIC DNA]</scope>
    <source>
        <strain evidence="8">CAU 1555</strain>
    </source>
</reference>
<dbReference type="SUPFAM" id="SSF50249">
    <property type="entry name" value="Nucleic acid-binding proteins"/>
    <property type="match status" value="1"/>
</dbReference>
<dbReference type="InterPro" id="IPR050326">
    <property type="entry name" value="NAD_dep_DNA_ligaseB"/>
</dbReference>
<dbReference type="Proteomes" id="UP000603602">
    <property type="component" value="Unassembled WGS sequence"/>
</dbReference>
<dbReference type="RefSeq" id="WP_187718855.1">
    <property type="nucleotide sequence ID" value="NZ_JACTAH010000002.1"/>
</dbReference>
<protein>
    <submittedName>
        <fullName evidence="7">DNA ligase</fullName>
    </submittedName>
</protein>
<dbReference type="InterPro" id="IPR029319">
    <property type="entry name" value="DNA_ligase_OB"/>
</dbReference>
<evidence type="ECO:0000313" key="8">
    <source>
        <dbReference type="Proteomes" id="UP000603602"/>
    </source>
</evidence>
<dbReference type="SUPFAM" id="SSF56091">
    <property type="entry name" value="DNA ligase/mRNA capping enzyme, catalytic domain"/>
    <property type="match status" value="1"/>
</dbReference>
<evidence type="ECO:0000256" key="4">
    <source>
        <dbReference type="ARBA" id="ARBA00023204"/>
    </source>
</evidence>
<evidence type="ECO:0000256" key="5">
    <source>
        <dbReference type="SAM" id="SignalP"/>
    </source>
</evidence>
<dbReference type="Gene3D" id="3.30.470.30">
    <property type="entry name" value="DNA ligase/mRNA capping enzyme"/>
    <property type="match status" value="1"/>
</dbReference>
<keyword evidence="2" id="KW-0235">DNA replication</keyword>
<dbReference type="Gene3D" id="2.40.50.140">
    <property type="entry name" value="Nucleic acid-binding proteins"/>
    <property type="match status" value="1"/>
</dbReference>
<sequence>MRYLCIRRLALHTLLALFCLAPATGMTGAATPPAVMLAERYHEAIDPAGYWVSEKLDGVRAIWDGQQLRLRSGRPIVAPPWFLAALPAQRLDGELWLGRRRFDELSGLIRREAPDDPRWREVRYMLFELPGGQGDFSERVEGLRAIAASIGVPWVQAVPQRRVADRRALQALFDEVVRGGGEGLMLHRADAAWTAGRSDALLKLTPWLDAEARVIAHLPGKGRLAGMTGSLLVETPDGRRFRVGSGLTDVLRRTPPAPGTLVTYRYRELTPKGLPRFPRFLRVRELP</sequence>
<comment type="caution">
    <text evidence="7">The sequence shown here is derived from an EMBL/GenBank/DDBJ whole genome shotgun (WGS) entry which is preliminary data.</text>
</comment>
<dbReference type="PANTHER" id="PTHR47810">
    <property type="entry name" value="DNA LIGASE"/>
    <property type="match status" value="1"/>
</dbReference>
<evidence type="ECO:0000256" key="1">
    <source>
        <dbReference type="ARBA" id="ARBA00022598"/>
    </source>
</evidence>
<gene>
    <name evidence="7" type="ORF">IFO67_14360</name>
</gene>
<dbReference type="InterPro" id="IPR012340">
    <property type="entry name" value="NA-bd_OB-fold"/>
</dbReference>
<evidence type="ECO:0000256" key="2">
    <source>
        <dbReference type="ARBA" id="ARBA00022705"/>
    </source>
</evidence>
<name>A0ABR9BCL1_9RHOO</name>
<accession>A0ABR9BCL1</accession>
<evidence type="ECO:0000313" key="7">
    <source>
        <dbReference type="EMBL" id="MBD8504076.1"/>
    </source>
</evidence>